<dbReference type="GO" id="GO:0003677">
    <property type="term" value="F:DNA binding"/>
    <property type="evidence" value="ECO:0007669"/>
    <property type="project" value="UniProtKB-KW"/>
</dbReference>
<organism evidence="5 6">
    <name type="scientific">Thermoleptolyngbya sichuanensis A183</name>
    <dbReference type="NCBI Taxonomy" id="2737172"/>
    <lineage>
        <taxon>Bacteria</taxon>
        <taxon>Bacillati</taxon>
        <taxon>Cyanobacteriota</taxon>
        <taxon>Cyanophyceae</taxon>
        <taxon>Oculatellales</taxon>
        <taxon>Oculatellaceae</taxon>
        <taxon>Thermoleptolyngbya</taxon>
        <taxon>Thermoleptolyngbya sichuanensis</taxon>
    </lineage>
</organism>
<evidence type="ECO:0000313" key="6">
    <source>
        <dbReference type="Proteomes" id="UP000505210"/>
    </source>
</evidence>
<keyword evidence="2" id="KW-0238">DNA-binding</keyword>
<dbReference type="Proteomes" id="UP000505210">
    <property type="component" value="Chromosome"/>
</dbReference>
<evidence type="ECO:0000259" key="4">
    <source>
        <dbReference type="PROSITE" id="PS50949"/>
    </source>
</evidence>
<dbReference type="SUPFAM" id="SSF46785">
    <property type="entry name" value="Winged helix' DNA-binding domain"/>
    <property type="match status" value="1"/>
</dbReference>
<dbReference type="SMART" id="SM00345">
    <property type="entry name" value="HTH_GNTR"/>
    <property type="match status" value="1"/>
</dbReference>
<dbReference type="CDD" id="cd07377">
    <property type="entry name" value="WHTH_GntR"/>
    <property type="match status" value="1"/>
</dbReference>
<dbReference type="InterPro" id="IPR036388">
    <property type="entry name" value="WH-like_DNA-bd_sf"/>
</dbReference>
<dbReference type="PRINTS" id="PR00035">
    <property type="entry name" value="HTHGNTR"/>
</dbReference>
<sequence length="234" mass="26576">MAKASAQAANADRKPSGSSVDRIYEQLRQMAMNYQFRPGEPLNEVDLAASFSVSRTPLREVLNRLVAEGLLDFVPRKGFSCKPLDTQRIFDLYEVRCGLEMMSARLATERATDAELQDLQQRWSAISGSFCDLTAVECARCDEQFHEQIAQLSHNAELLRSLQNVNARAHYLRLISMEQEHYRRTTCAEHRLILQAMGDRNAEAAAHCMSAHVTLRQEELVEVIKEAIARLYMT</sequence>
<evidence type="ECO:0000256" key="2">
    <source>
        <dbReference type="ARBA" id="ARBA00023125"/>
    </source>
</evidence>
<name>A0A6M8B714_9CYAN</name>
<dbReference type="InterPro" id="IPR008920">
    <property type="entry name" value="TF_FadR/GntR_C"/>
</dbReference>
<dbReference type="InterPro" id="IPR036390">
    <property type="entry name" value="WH_DNA-bd_sf"/>
</dbReference>
<dbReference type="InterPro" id="IPR011711">
    <property type="entry name" value="GntR_C"/>
</dbReference>
<reference evidence="5 6" key="1">
    <citation type="submission" date="2020-05" db="EMBL/GenBank/DDBJ databases">
        <title>Complete genome sequence of of a novel Thermoleptolyngbya strain isolated from hot springs of Ganzi, Sichuan China.</title>
        <authorList>
            <person name="Tang J."/>
            <person name="Daroch M."/>
            <person name="Li L."/>
            <person name="Waleron K."/>
            <person name="Waleron M."/>
            <person name="Waleron M."/>
        </authorList>
    </citation>
    <scope>NUCLEOTIDE SEQUENCE [LARGE SCALE GENOMIC DNA]</scope>
    <source>
        <strain evidence="5 6">PKUAC-SCTA183</strain>
    </source>
</reference>
<dbReference type="Gene3D" id="1.10.10.10">
    <property type="entry name" value="Winged helix-like DNA-binding domain superfamily/Winged helix DNA-binding domain"/>
    <property type="match status" value="1"/>
</dbReference>
<accession>A0A6M8B714</accession>
<dbReference type="Pfam" id="PF00392">
    <property type="entry name" value="GntR"/>
    <property type="match status" value="1"/>
</dbReference>
<dbReference type="Pfam" id="PF07729">
    <property type="entry name" value="FCD"/>
    <property type="match status" value="1"/>
</dbReference>
<dbReference type="PANTHER" id="PTHR43537:SF45">
    <property type="entry name" value="GNTR FAMILY REGULATORY PROTEIN"/>
    <property type="match status" value="1"/>
</dbReference>
<keyword evidence="1" id="KW-0805">Transcription regulation</keyword>
<protein>
    <submittedName>
        <fullName evidence="5">GntR family transcriptional regulator</fullName>
    </submittedName>
</protein>
<dbReference type="InterPro" id="IPR000524">
    <property type="entry name" value="Tscrpt_reg_HTH_GntR"/>
</dbReference>
<proteinExistence type="predicted"/>
<dbReference type="EMBL" id="CP053661">
    <property type="protein sequence ID" value="QKD82268.1"/>
    <property type="molecule type" value="Genomic_DNA"/>
</dbReference>
<dbReference type="PROSITE" id="PS50949">
    <property type="entry name" value="HTH_GNTR"/>
    <property type="match status" value="1"/>
</dbReference>
<dbReference type="SMART" id="SM00895">
    <property type="entry name" value="FCD"/>
    <property type="match status" value="1"/>
</dbReference>
<keyword evidence="3" id="KW-0804">Transcription</keyword>
<keyword evidence="6" id="KW-1185">Reference proteome</keyword>
<evidence type="ECO:0000256" key="3">
    <source>
        <dbReference type="ARBA" id="ARBA00023163"/>
    </source>
</evidence>
<dbReference type="Gene3D" id="1.20.120.530">
    <property type="entry name" value="GntR ligand-binding domain-like"/>
    <property type="match status" value="1"/>
</dbReference>
<dbReference type="RefSeq" id="WP_172354903.1">
    <property type="nucleotide sequence ID" value="NZ_CP053661.1"/>
</dbReference>
<dbReference type="GO" id="GO:0003700">
    <property type="term" value="F:DNA-binding transcription factor activity"/>
    <property type="evidence" value="ECO:0007669"/>
    <property type="project" value="InterPro"/>
</dbReference>
<dbReference type="AlphaFoldDB" id="A0A6M8B714"/>
<dbReference type="KEGG" id="theu:HPC62_08785"/>
<evidence type="ECO:0000313" key="5">
    <source>
        <dbReference type="EMBL" id="QKD82268.1"/>
    </source>
</evidence>
<dbReference type="SUPFAM" id="SSF48008">
    <property type="entry name" value="GntR ligand-binding domain-like"/>
    <property type="match status" value="1"/>
</dbReference>
<feature type="domain" description="HTH gntR-type" evidence="4">
    <location>
        <begin position="17"/>
        <end position="84"/>
    </location>
</feature>
<dbReference type="PANTHER" id="PTHR43537">
    <property type="entry name" value="TRANSCRIPTIONAL REGULATOR, GNTR FAMILY"/>
    <property type="match status" value="1"/>
</dbReference>
<evidence type="ECO:0000256" key="1">
    <source>
        <dbReference type="ARBA" id="ARBA00023015"/>
    </source>
</evidence>
<gene>
    <name evidence="5" type="ORF">HPC62_08785</name>
</gene>